<feature type="non-terminal residue" evidence="9">
    <location>
        <position position="1"/>
    </location>
</feature>
<dbReference type="PANTHER" id="PTHR22648">
    <property type="entry name" value="TRANSCRIPTION TERMINATION FACTOR NUSA"/>
    <property type="match status" value="1"/>
</dbReference>
<dbReference type="CDD" id="cd02134">
    <property type="entry name" value="KH-II_NusA_rpt1"/>
    <property type="match status" value="1"/>
</dbReference>
<dbReference type="GO" id="GO:0031564">
    <property type="term" value="P:transcription antitermination"/>
    <property type="evidence" value="ECO:0007669"/>
    <property type="project" value="UniProtKB-KW"/>
</dbReference>
<dbReference type="AlphaFoldDB" id="X1MM76"/>
<feature type="domain" description="NusA-like second KH" evidence="8">
    <location>
        <begin position="103"/>
        <end position="166"/>
    </location>
</feature>
<evidence type="ECO:0000256" key="2">
    <source>
        <dbReference type="ARBA" id="ARBA00022490"/>
    </source>
</evidence>
<keyword evidence="5" id="KW-0805">Transcription regulation</keyword>
<keyword evidence="6" id="KW-0804">Transcription</keyword>
<sequence>AVIIQVLKENKGPQVIVSRADVRFLAKLLELEIPEIANGNIEIIDIVREPGERAKVAVLTKEKDIDPIGACIGVRGNRIMAISQELQGEKIDIIEWLEDPIFYAKTALSPAKVGKAFILNKKYNIMQAVVSNDQLSLAIGKKGINVRLASRLIGWKIEIKEEQSQKHLI</sequence>
<evidence type="ECO:0000256" key="5">
    <source>
        <dbReference type="ARBA" id="ARBA00023015"/>
    </source>
</evidence>
<dbReference type="InterPro" id="IPR025249">
    <property type="entry name" value="TF_NusA_KH_1st"/>
</dbReference>
<gene>
    <name evidence="9" type="ORF">S06H3_11413</name>
</gene>
<dbReference type="GO" id="GO:0003723">
    <property type="term" value="F:RNA binding"/>
    <property type="evidence" value="ECO:0007669"/>
    <property type="project" value="UniProtKB-KW"/>
</dbReference>
<organism evidence="9">
    <name type="scientific">marine sediment metagenome</name>
    <dbReference type="NCBI Taxonomy" id="412755"/>
    <lineage>
        <taxon>unclassified sequences</taxon>
        <taxon>metagenomes</taxon>
        <taxon>ecological metagenomes</taxon>
    </lineage>
</organism>
<evidence type="ECO:0000259" key="8">
    <source>
        <dbReference type="Pfam" id="PF26594"/>
    </source>
</evidence>
<keyword evidence="1" id="KW-0806">Transcription termination</keyword>
<feature type="domain" description="Transcription factor NusA first KH" evidence="7">
    <location>
        <begin position="19"/>
        <end position="96"/>
    </location>
</feature>
<evidence type="ECO:0000259" key="7">
    <source>
        <dbReference type="Pfam" id="PF13184"/>
    </source>
</evidence>
<proteinExistence type="predicted"/>
<dbReference type="GO" id="GO:0005829">
    <property type="term" value="C:cytosol"/>
    <property type="evidence" value="ECO:0007669"/>
    <property type="project" value="TreeGrafter"/>
</dbReference>
<accession>X1MM76</accession>
<dbReference type="CDD" id="cd22529">
    <property type="entry name" value="KH-II_NusA_rpt2"/>
    <property type="match status" value="1"/>
</dbReference>
<keyword evidence="2" id="KW-0963">Cytoplasm</keyword>
<dbReference type="Pfam" id="PF26594">
    <property type="entry name" value="KH_NusA_2nd"/>
    <property type="match status" value="1"/>
</dbReference>
<protein>
    <submittedName>
        <fullName evidence="9">Uncharacterized protein</fullName>
    </submittedName>
</protein>
<dbReference type="Gene3D" id="3.30.300.20">
    <property type="match status" value="2"/>
</dbReference>
<dbReference type="InterPro" id="IPR015946">
    <property type="entry name" value="KH_dom-like_a/b"/>
</dbReference>
<dbReference type="PANTHER" id="PTHR22648:SF0">
    <property type="entry name" value="TRANSCRIPTION TERMINATION_ANTITERMINATION PROTEIN NUSA"/>
    <property type="match status" value="1"/>
</dbReference>
<evidence type="ECO:0000256" key="3">
    <source>
        <dbReference type="ARBA" id="ARBA00022814"/>
    </source>
</evidence>
<evidence type="ECO:0000256" key="1">
    <source>
        <dbReference type="ARBA" id="ARBA00022472"/>
    </source>
</evidence>
<keyword evidence="4" id="KW-0694">RNA-binding</keyword>
<evidence type="ECO:0000256" key="6">
    <source>
        <dbReference type="ARBA" id="ARBA00023163"/>
    </source>
</evidence>
<evidence type="ECO:0000313" key="9">
    <source>
        <dbReference type="EMBL" id="GAI15805.1"/>
    </source>
</evidence>
<name>X1MM76_9ZZZZ</name>
<dbReference type="FunFam" id="3.30.300.20:FF:000002">
    <property type="entry name" value="Transcription termination/antitermination protein NusA"/>
    <property type="match status" value="1"/>
</dbReference>
<keyword evidence="3" id="KW-0889">Transcription antitermination</keyword>
<dbReference type="InterPro" id="IPR009019">
    <property type="entry name" value="KH_sf_prok-type"/>
</dbReference>
<dbReference type="PROSITE" id="PS50084">
    <property type="entry name" value="KH_TYPE_1"/>
    <property type="match status" value="1"/>
</dbReference>
<dbReference type="EMBL" id="BARV01005520">
    <property type="protein sequence ID" value="GAI15805.1"/>
    <property type="molecule type" value="Genomic_DNA"/>
</dbReference>
<dbReference type="Pfam" id="PF13184">
    <property type="entry name" value="KH_NusA_1st"/>
    <property type="match status" value="1"/>
</dbReference>
<reference evidence="9" key="1">
    <citation type="journal article" date="2014" name="Front. Microbiol.">
        <title>High frequency of phylogenetically diverse reductive dehalogenase-homologous genes in deep subseafloor sedimentary metagenomes.</title>
        <authorList>
            <person name="Kawai M."/>
            <person name="Futagami T."/>
            <person name="Toyoda A."/>
            <person name="Takaki Y."/>
            <person name="Nishi S."/>
            <person name="Hori S."/>
            <person name="Arai W."/>
            <person name="Tsubouchi T."/>
            <person name="Morono Y."/>
            <person name="Uchiyama I."/>
            <person name="Ito T."/>
            <person name="Fujiyama A."/>
            <person name="Inagaki F."/>
            <person name="Takami H."/>
        </authorList>
    </citation>
    <scope>NUCLEOTIDE SEQUENCE</scope>
    <source>
        <strain evidence="9">Expedition CK06-06</strain>
    </source>
</reference>
<dbReference type="SUPFAM" id="SSF54814">
    <property type="entry name" value="Prokaryotic type KH domain (KH-domain type II)"/>
    <property type="match status" value="2"/>
</dbReference>
<dbReference type="FunFam" id="3.30.300.20:FF:000005">
    <property type="entry name" value="Transcription termination/antitermination protein NusA"/>
    <property type="match status" value="1"/>
</dbReference>
<dbReference type="InterPro" id="IPR058582">
    <property type="entry name" value="KH_NusA_2nd"/>
</dbReference>
<comment type="caution">
    <text evidence="9">The sequence shown here is derived from an EMBL/GenBank/DDBJ whole genome shotgun (WGS) entry which is preliminary data.</text>
</comment>
<dbReference type="InterPro" id="IPR030842">
    <property type="entry name" value="TF_NusA_bacterial"/>
</dbReference>
<dbReference type="GO" id="GO:0006353">
    <property type="term" value="P:DNA-templated transcription termination"/>
    <property type="evidence" value="ECO:0007669"/>
    <property type="project" value="UniProtKB-KW"/>
</dbReference>
<evidence type="ECO:0000256" key="4">
    <source>
        <dbReference type="ARBA" id="ARBA00022884"/>
    </source>
</evidence>